<dbReference type="InterPro" id="IPR004158">
    <property type="entry name" value="DUF247_pln"/>
</dbReference>
<dbReference type="Gramene" id="KQK17162">
    <property type="protein sequence ID" value="KQK17162"/>
    <property type="gene ID" value="BRADI_1g32790v3"/>
</dbReference>
<dbReference type="RefSeq" id="XP_010229751.2">
    <property type="nucleotide sequence ID" value="XM_010231449.3"/>
</dbReference>
<dbReference type="OrthoDB" id="639355at2759"/>
<keyword evidence="5" id="KW-1185">Reference proteome</keyword>
<dbReference type="PANTHER" id="PTHR31170">
    <property type="entry name" value="BNAC04G53230D PROTEIN"/>
    <property type="match status" value="1"/>
</dbReference>
<dbReference type="Proteomes" id="UP000008810">
    <property type="component" value="Chromosome 1"/>
</dbReference>
<dbReference type="EMBL" id="CM000880">
    <property type="protein sequence ID" value="KQK17162.1"/>
    <property type="molecule type" value="Genomic_DNA"/>
</dbReference>
<proteinExistence type="predicted"/>
<dbReference type="PANTHER" id="PTHR31170:SF18">
    <property type="entry name" value="(WILD MALAYSIAN BANANA) HYPOTHETICAL PROTEIN"/>
    <property type="match status" value="1"/>
</dbReference>
<evidence type="ECO:0000313" key="5">
    <source>
        <dbReference type="Proteomes" id="UP000008810"/>
    </source>
</evidence>
<reference evidence="3 4" key="1">
    <citation type="journal article" date="2010" name="Nature">
        <title>Genome sequencing and analysis of the model grass Brachypodium distachyon.</title>
        <authorList>
            <consortium name="International Brachypodium Initiative"/>
        </authorList>
    </citation>
    <scope>NUCLEOTIDE SEQUENCE [LARGE SCALE GENOMIC DNA]</scope>
    <source>
        <strain evidence="3 4">Bd21</strain>
    </source>
</reference>
<evidence type="ECO:0000256" key="2">
    <source>
        <dbReference type="SAM" id="Phobius"/>
    </source>
</evidence>
<feature type="compositionally biased region" description="Polar residues" evidence="1">
    <location>
        <begin position="1"/>
        <end position="15"/>
    </location>
</feature>
<sequence length="538" mass="60288">MSGGEVTSNGASNMQAAGADDAPKEEVLIRMARPKLRSVDESQFTPLVVPIGPYHPRAPGCSSQLPEEKKQHAADKVLRPGHMKRAKTMDELNKLLAKAKACYPDLSARNSRLLENQNRQEFVQMLLHDGCYVLSFLVDYKSASDEAGSGPGPGPGPVVMREENWVMRDTLFLLENQVPWFVLEKLHHCIVGNEDRSVLEDLSLCVRSLLKDRLHTSGRPRRLPASASDDVPSTLLHLVHAYFMPTEKCRTKKEHLVLDVASEPQSNPAQGATRSPSRSLHRIIRRCCPPQLRARRSSSTSTAAQGETVVVEESPPDITEEVPPTAAQGNTVVQPRVPSPRRRMGRWRRATEYCRYGNVKLKRLHLADDDGEADSVLDVSLQGRTLLMPCLLIDSATWTLLRNLMALEERMDRRPVTAYCVFMSQLAGKAEDVELLQRAGVVQHFLGNDGEVVNGFADLCREVVLDVDSPDENYLNPNWNKLQELCQSKWNNFRGFFREIHCDNDVHFFAFVGAVLLFLFQLAQVMLAGFSLHNKQPK</sequence>
<evidence type="ECO:0000256" key="1">
    <source>
        <dbReference type="SAM" id="MobiDB-lite"/>
    </source>
</evidence>
<dbReference type="GeneID" id="104582114"/>
<reference evidence="4" key="3">
    <citation type="submission" date="2018-08" db="UniProtKB">
        <authorList>
            <consortium name="EnsemblPlants"/>
        </authorList>
    </citation>
    <scope>IDENTIFICATION</scope>
    <source>
        <strain evidence="4">cv. Bd21</strain>
    </source>
</reference>
<feature type="transmembrane region" description="Helical" evidence="2">
    <location>
        <begin position="508"/>
        <end position="532"/>
    </location>
</feature>
<organism evidence="3">
    <name type="scientific">Brachypodium distachyon</name>
    <name type="common">Purple false brome</name>
    <name type="synonym">Trachynia distachya</name>
    <dbReference type="NCBI Taxonomy" id="15368"/>
    <lineage>
        <taxon>Eukaryota</taxon>
        <taxon>Viridiplantae</taxon>
        <taxon>Streptophyta</taxon>
        <taxon>Embryophyta</taxon>
        <taxon>Tracheophyta</taxon>
        <taxon>Spermatophyta</taxon>
        <taxon>Magnoliopsida</taxon>
        <taxon>Liliopsida</taxon>
        <taxon>Poales</taxon>
        <taxon>Poaceae</taxon>
        <taxon>BOP clade</taxon>
        <taxon>Pooideae</taxon>
        <taxon>Stipodae</taxon>
        <taxon>Brachypodieae</taxon>
        <taxon>Brachypodium</taxon>
    </lineage>
</organism>
<keyword evidence="2" id="KW-0812">Transmembrane</keyword>
<feature type="region of interest" description="Disordered" evidence="1">
    <location>
        <begin position="1"/>
        <end position="22"/>
    </location>
</feature>
<keyword evidence="2" id="KW-0472">Membrane</keyword>
<dbReference type="Pfam" id="PF03140">
    <property type="entry name" value="DUF247"/>
    <property type="match status" value="1"/>
</dbReference>
<gene>
    <name evidence="4" type="primary">LOC104582114</name>
    <name evidence="3" type="ORF">BRADI_1g32790v3</name>
</gene>
<dbReference type="STRING" id="15368.A0A0Q3RWF9"/>
<accession>A0A0Q3RWF9</accession>
<dbReference type="KEGG" id="bdi:104582114"/>
<protein>
    <submittedName>
        <fullName evidence="3 4">Uncharacterized protein</fullName>
    </submittedName>
</protein>
<dbReference type="AlphaFoldDB" id="A0A0Q3RWF9"/>
<name>A0A0Q3RWF9_BRADI</name>
<feature type="region of interest" description="Disordered" evidence="1">
    <location>
        <begin position="294"/>
        <end position="344"/>
    </location>
</feature>
<keyword evidence="2" id="KW-1133">Transmembrane helix</keyword>
<evidence type="ECO:0000313" key="3">
    <source>
        <dbReference type="EMBL" id="KQK17162.1"/>
    </source>
</evidence>
<evidence type="ECO:0000313" key="4">
    <source>
        <dbReference type="EnsemblPlants" id="KQK17162"/>
    </source>
</evidence>
<dbReference type="EnsemblPlants" id="KQK17162">
    <property type="protein sequence ID" value="KQK17162"/>
    <property type="gene ID" value="BRADI_1g32790v3"/>
</dbReference>
<reference evidence="3" key="2">
    <citation type="submission" date="2017-06" db="EMBL/GenBank/DDBJ databases">
        <title>WGS assembly of Brachypodium distachyon.</title>
        <authorList>
            <consortium name="The International Brachypodium Initiative"/>
            <person name="Lucas S."/>
            <person name="Harmon-Smith M."/>
            <person name="Lail K."/>
            <person name="Tice H."/>
            <person name="Grimwood J."/>
            <person name="Bruce D."/>
            <person name="Barry K."/>
            <person name="Shu S."/>
            <person name="Lindquist E."/>
            <person name="Wang M."/>
            <person name="Pitluck S."/>
            <person name="Vogel J.P."/>
            <person name="Garvin D.F."/>
            <person name="Mockler T.C."/>
            <person name="Schmutz J."/>
            <person name="Rokhsar D."/>
            <person name="Bevan M.W."/>
        </authorList>
    </citation>
    <scope>NUCLEOTIDE SEQUENCE</scope>
    <source>
        <strain evidence="3">Bd21</strain>
    </source>
</reference>